<dbReference type="RefSeq" id="WP_100349650.1">
    <property type="nucleotide sequence ID" value="NZ_PGTZ01000007.1"/>
</dbReference>
<sequence length="314" mass="32997">MTPQPPVPPVPPAPPVPSVPRYRSVGGDTGSVLTRLQQHRVLRLGSLVSDASGLAALRALVRTGQVDRVGHGTYAMPGTPDELVLAARFRGLVTCASAVRLHRLATHGPPDHESPERVHLAVAGGSSGGSHPARDRARVRLYRGEPVEVSSVHVPGPVVPVAVALVTCAVRDSAVVSVDSAVQRGFVTVEEVAARVAPHAAARAAVVLGLVDGRSESVIETLARLALVDAGFAVVPQVVVPGVGRVDLLVEGTVVVELDGFAYHGDRSAYREDRRRDRELVARGLTVLRFTYEDVVQGPARVVDAVRAALVARA</sequence>
<dbReference type="Pfam" id="PF18741">
    <property type="entry name" value="MTES_1575"/>
    <property type="match status" value="1"/>
</dbReference>
<keyword evidence="3" id="KW-0540">Nuclease</keyword>
<dbReference type="Gene3D" id="3.40.960.10">
    <property type="entry name" value="VSR Endonuclease"/>
    <property type="match status" value="1"/>
</dbReference>
<dbReference type="GO" id="GO:0004519">
    <property type="term" value="F:endonuclease activity"/>
    <property type="evidence" value="ECO:0007669"/>
    <property type="project" value="UniProtKB-KW"/>
</dbReference>
<evidence type="ECO:0000313" key="3">
    <source>
        <dbReference type="EMBL" id="PJI94059.1"/>
    </source>
</evidence>
<keyword evidence="4" id="KW-1185">Reference proteome</keyword>
<dbReference type="OrthoDB" id="2594539at2"/>
<feature type="region of interest" description="Disordered" evidence="1">
    <location>
        <begin position="1"/>
        <end position="26"/>
    </location>
</feature>
<name>A0A2M8WT14_9MICO</name>
<evidence type="ECO:0000259" key="2">
    <source>
        <dbReference type="Pfam" id="PF18741"/>
    </source>
</evidence>
<feature type="domain" description="Restriction endonuclease type II-like" evidence="2">
    <location>
        <begin position="226"/>
        <end position="310"/>
    </location>
</feature>
<dbReference type="InterPro" id="IPR011335">
    <property type="entry name" value="Restrct_endonuc-II-like"/>
</dbReference>
<dbReference type="AlphaFoldDB" id="A0A2M8WT14"/>
<feature type="compositionally biased region" description="Pro residues" evidence="1">
    <location>
        <begin position="1"/>
        <end position="18"/>
    </location>
</feature>
<dbReference type="Proteomes" id="UP000231586">
    <property type="component" value="Unassembled WGS sequence"/>
</dbReference>
<accession>A0A2M8WT14</accession>
<organism evidence="3 4">
    <name type="scientific">Luteimicrobium subarcticum</name>
    <dbReference type="NCBI Taxonomy" id="620910"/>
    <lineage>
        <taxon>Bacteria</taxon>
        <taxon>Bacillati</taxon>
        <taxon>Actinomycetota</taxon>
        <taxon>Actinomycetes</taxon>
        <taxon>Micrococcales</taxon>
        <taxon>Luteimicrobium</taxon>
    </lineage>
</organism>
<dbReference type="EMBL" id="PGTZ01000007">
    <property type="protein sequence ID" value="PJI94059.1"/>
    <property type="molecule type" value="Genomic_DNA"/>
</dbReference>
<keyword evidence="3" id="KW-0255">Endonuclease</keyword>
<dbReference type="SUPFAM" id="SSF52980">
    <property type="entry name" value="Restriction endonuclease-like"/>
    <property type="match status" value="1"/>
</dbReference>
<protein>
    <submittedName>
        <fullName evidence="3">Very-short-patch-repair endonuclease</fullName>
    </submittedName>
</protein>
<proteinExistence type="predicted"/>
<keyword evidence="3" id="KW-0378">Hydrolase</keyword>
<dbReference type="InterPro" id="IPR049468">
    <property type="entry name" value="Restrct_endonuc-II-like_dom"/>
</dbReference>
<evidence type="ECO:0000313" key="4">
    <source>
        <dbReference type="Proteomes" id="UP000231586"/>
    </source>
</evidence>
<evidence type="ECO:0000256" key="1">
    <source>
        <dbReference type="SAM" id="MobiDB-lite"/>
    </source>
</evidence>
<reference evidence="3 4" key="1">
    <citation type="submission" date="2017-11" db="EMBL/GenBank/DDBJ databases">
        <title>Genomic Encyclopedia of Archaeal and Bacterial Type Strains, Phase II (KMG-II): From Individual Species to Whole Genera.</title>
        <authorList>
            <person name="Goeker M."/>
        </authorList>
    </citation>
    <scope>NUCLEOTIDE SEQUENCE [LARGE SCALE GENOMIC DNA]</scope>
    <source>
        <strain evidence="3 4">DSM 22413</strain>
    </source>
</reference>
<comment type="caution">
    <text evidence="3">The sequence shown here is derived from an EMBL/GenBank/DDBJ whole genome shotgun (WGS) entry which is preliminary data.</text>
</comment>
<gene>
    <name evidence="3" type="ORF">CLV34_1544</name>
</gene>